<feature type="disulfide bond" evidence="6">
    <location>
        <begin position="730"/>
        <end position="739"/>
    </location>
</feature>
<feature type="disulfide bond" evidence="6">
    <location>
        <begin position="942"/>
        <end position="951"/>
    </location>
</feature>
<feature type="disulfide bond" evidence="6">
    <location>
        <begin position="393"/>
        <end position="410"/>
    </location>
</feature>
<feature type="domain" description="EGF-like" evidence="10">
    <location>
        <begin position="249"/>
        <end position="286"/>
    </location>
</feature>
<feature type="compositionally biased region" description="Acidic residues" evidence="7">
    <location>
        <begin position="2453"/>
        <end position="2462"/>
    </location>
</feature>
<feature type="domain" description="EGF-like" evidence="10">
    <location>
        <begin position="967"/>
        <end position="1005"/>
    </location>
</feature>
<evidence type="ECO:0000256" key="4">
    <source>
        <dbReference type="ARBA" id="ARBA00023157"/>
    </source>
</evidence>
<feature type="transmembrane region" description="Helical" evidence="8">
    <location>
        <begin position="2170"/>
        <end position="2189"/>
    </location>
</feature>
<evidence type="ECO:0000313" key="12">
    <source>
        <dbReference type="EMBL" id="EGD81882.1"/>
    </source>
</evidence>
<dbReference type="Gene3D" id="2.10.25.10">
    <property type="entry name" value="Laminin"/>
    <property type="match status" value="20"/>
</dbReference>
<feature type="disulfide bond" evidence="6">
    <location>
        <begin position="446"/>
        <end position="463"/>
    </location>
</feature>
<feature type="compositionally biased region" description="Low complexity" evidence="7">
    <location>
        <begin position="1709"/>
        <end position="1722"/>
    </location>
</feature>
<keyword evidence="8" id="KW-0812">Transmembrane</keyword>
<feature type="disulfide bond" evidence="6">
    <location>
        <begin position="571"/>
        <end position="580"/>
    </location>
</feature>
<dbReference type="PROSITE" id="PS50026">
    <property type="entry name" value="EGF_3"/>
    <property type="match status" value="20"/>
</dbReference>
<dbReference type="GO" id="GO:0030246">
    <property type="term" value="F:carbohydrate binding"/>
    <property type="evidence" value="ECO:0007669"/>
    <property type="project" value="InterPro"/>
</dbReference>
<evidence type="ECO:0000256" key="2">
    <source>
        <dbReference type="ARBA" id="ARBA00022729"/>
    </source>
</evidence>
<feature type="disulfide bond" evidence="6">
    <location>
        <begin position="995"/>
        <end position="1004"/>
    </location>
</feature>
<dbReference type="InterPro" id="IPR000922">
    <property type="entry name" value="Lectin_gal-bd_dom"/>
</dbReference>
<feature type="domain" description="EGF-like" evidence="10">
    <location>
        <begin position="649"/>
        <end position="687"/>
    </location>
</feature>
<dbReference type="FunFam" id="2.10.25.10:FF:000054">
    <property type="entry name" value="Slit guidance ligand 2"/>
    <property type="match status" value="6"/>
</dbReference>
<feature type="domain" description="EGF-like" evidence="10">
    <location>
        <begin position="1126"/>
        <end position="1164"/>
    </location>
</feature>
<feature type="disulfide bond" evidence="6">
    <location>
        <begin position="764"/>
        <end position="781"/>
    </location>
</feature>
<keyword evidence="2 9" id="KW-0732">Signal</keyword>
<feature type="disulfide bond" evidence="6">
    <location>
        <begin position="1135"/>
        <end position="1152"/>
    </location>
</feature>
<dbReference type="PROSITE" id="PS01186">
    <property type="entry name" value="EGF_2"/>
    <property type="match status" value="19"/>
</dbReference>
<dbReference type="SMART" id="SM00289">
    <property type="entry name" value="WR1"/>
    <property type="match status" value="18"/>
</dbReference>
<feature type="chain" id="PRO_5003287211" evidence="9">
    <location>
        <begin position="25"/>
        <end position="2508"/>
    </location>
</feature>
<feature type="domain" description="EGF-like" evidence="10">
    <location>
        <begin position="490"/>
        <end position="528"/>
    </location>
</feature>
<feature type="disulfide bond" evidence="6">
    <location>
        <begin position="624"/>
        <end position="633"/>
    </location>
</feature>
<dbReference type="STRING" id="946362.F2U2N8"/>
<keyword evidence="8" id="KW-0472">Membrane</keyword>
<dbReference type="eggNOG" id="KOG1216">
    <property type="taxonomic scope" value="Eukaryota"/>
</dbReference>
<feature type="disulfide bond" evidence="6">
    <location>
        <begin position="1260"/>
        <end position="1269"/>
    </location>
</feature>
<dbReference type="PANTHER" id="PTHR12916">
    <property type="entry name" value="CYTOCHROME C OXIDASE POLYPEPTIDE VIC-2"/>
    <property type="match status" value="1"/>
</dbReference>
<feature type="compositionally biased region" description="Low complexity" evidence="7">
    <location>
        <begin position="1641"/>
        <end position="1652"/>
    </location>
</feature>
<feature type="disulfide bond" evidence="6">
    <location>
        <begin position="836"/>
        <end position="845"/>
    </location>
</feature>
<dbReference type="InterPro" id="IPR001881">
    <property type="entry name" value="EGF-like_Ca-bd_dom"/>
</dbReference>
<feature type="domain" description="EGF-like" evidence="10">
    <location>
        <begin position="596"/>
        <end position="634"/>
    </location>
</feature>
<dbReference type="SMART" id="SM00179">
    <property type="entry name" value="EGF_CA"/>
    <property type="match status" value="19"/>
</dbReference>
<feature type="compositionally biased region" description="Low complexity" evidence="7">
    <location>
        <begin position="1676"/>
        <end position="1687"/>
    </location>
</feature>
<feature type="disulfide bond" evidence="6">
    <location>
        <begin position="783"/>
        <end position="792"/>
    </location>
</feature>
<dbReference type="InterPro" id="IPR000742">
    <property type="entry name" value="EGF"/>
</dbReference>
<feature type="compositionally biased region" description="Basic and acidic residues" evidence="7">
    <location>
        <begin position="1576"/>
        <end position="1596"/>
    </location>
</feature>
<feature type="domain" description="EGF-like" evidence="10">
    <location>
        <begin position="437"/>
        <end position="475"/>
    </location>
</feature>
<evidence type="ECO:0000259" key="10">
    <source>
        <dbReference type="PROSITE" id="PS50026"/>
    </source>
</evidence>
<feature type="domain" description="EGF-like" evidence="10">
    <location>
        <begin position="1232"/>
        <end position="1270"/>
    </location>
</feature>
<feature type="disulfide bond" evidence="6">
    <location>
        <begin position="412"/>
        <end position="421"/>
    </location>
</feature>
<dbReference type="OrthoDB" id="283575at2759"/>
<feature type="disulfide bond" evidence="6">
    <location>
        <begin position="552"/>
        <end position="569"/>
    </location>
</feature>
<feature type="domain" description="EGF-like" evidence="10">
    <location>
        <begin position="702"/>
        <end position="740"/>
    </location>
</feature>
<feature type="domain" description="EGF-like" evidence="10">
    <location>
        <begin position="1020"/>
        <end position="1058"/>
    </location>
</feature>
<feature type="compositionally biased region" description="Polar residues" evidence="7">
    <location>
        <begin position="2240"/>
        <end position="2251"/>
    </location>
</feature>
<dbReference type="SUPFAM" id="SSF57196">
    <property type="entry name" value="EGF/Laminin"/>
    <property type="match status" value="20"/>
</dbReference>
<gene>
    <name evidence="12" type="ORF">PTSG_02568</name>
</gene>
<feature type="region of interest" description="Disordered" evidence="7">
    <location>
        <begin position="198"/>
        <end position="248"/>
    </location>
</feature>
<feature type="disulfide bond" evidence="6">
    <location>
        <begin position="1154"/>
        <end position="1163"/>
    </location>
</feature>
<feature type="disulfide bond" evidence="6">
    <location>
        <begin position="711"/>
        <end position="728"/>
    </location>
</feature>
<feature type="disulfide bond" evidence="6">
    <location>
        <begin position="1048"/>
        <end position="1057"/>
    </location>
</feature>
<feature type="disulfide bond" evidence="6">
    <location>
        <begin position="677"/>
        <end position="686"/>
    </location>
</feature>
<feature type="compositionally biased region" description="Low complexity" evidence="7">
    <location>
        <begin position="1937"/>
        <end position="1997"/>
    </location>
</feature>
<sequence>MAGAATAATAVLLALLLASPNAHAGDWECPTYSAVDNFEVSSYSNNDGNFNWNGPWVEEDPNGGGVTSGRVRIENGDLRLDDIGSTRQRIAATRSVDLSSADHSATLQLEYHTVGDVERTDEFVIEVSKDGNSFVALDTISATSCRDNKQSRIYTISKYASRHTTIRIRIKDGFRGRDEGIIIDWIAVTFSSCSPYSSTTTTRAATTTTTKARTTTTTRAPTTTTTRAPTTTTTRAPTTTTTERATTTAGGPCDPNPCQNGGTCEVYWWKYYKCYCPDGFRGSNCEEQNDICDSNPCLNGGTCKSKDHGRDYKCYCPHGYKGERCEINRYTTTPSRPTTTENDICDTNPTTAGTTSATAPTVQGPSAARSIRYTTTSSRPTSTENDICDTNPCLNGGTCKSKDHGRDYKCYCPHGYKGERCEINRYTTTPSRPTTTENDICDSNPCLNGGTCKSKDHGRDYKCYCPHGYKGERCEINRYTTTPSRPTTTENDICDTNPCLNGGTCKSKDHGRDYKCYCPHGYKGERCEINRYTTTPSRPSTTENDICDSNPCLNGGTCKSKDHGRDYKCYCPHGYKGERCEINRYTTTPSRPTTTENDICDTNPCLNGGTCKSKDHGRDYKCYCPHGYKGERCEINRYTTTPSRPTTTENDICDTNPCLNGGTCKSKDHGRDYKCYCPHGYKGERCEINRYTTTPSRPTTTENDICDTNPCLNGGTCKSKDHGRDYKCYCPHGYKGERCEINRYTTTPSRPTTTENDICDTNPCLNGGTCKSKDHGRDYKCYCPHGYKGERCEINRYTTTPSRPTTTENDICDTNPCLNGGTCKSKDHGRDYKCYCPHGYKGERCEINRYTTTPSRPTTTENDICDTNPCLNGGTCKSKDHGRDYKCYCPHGYKGERCEINRYTTTPSRPTTTENDICDSNPCLNGGTCKSKDHGRDYKCYCPHGYKGERCEINRYSTTPSRPTITEIDICDSNPCLNGGTCKSKDHGRDYKCYCPHGYKGERCEINRYTTTPSRPTTTENDICDTNPCLNGGTCKSKDHGRDYKCYCPHGYKGERCEINRYTTTPSRPTTTENDICDTNPCLNGGTCKSKDHGRDYKCYCPHGYKGERCEINRYTTTPSRPTTTENDICDTNPCLNGGTCKSKDHGRDYKCYCPHGYKGERCEINRYTTTPSRPTTTENDICDSNPCLNGGTCKSKDHGRDYKCYCPHGYKGERCEINRYTTTPSRPTTTENDICDTNPCLNGGTCKSKDHGRDYKCYCPHGYKGERCEINRYTTTPSRPTTTRAPPTTTGDGPCEPNPCENGGTCEVYWWLFFTCHCPEGVSGRTCEHVDTTATTRAPTTTTTEATPTRPRTTTPRTTAATTPRPTTTTTPAATTLPGYTCLKARQCEAAPPGEKYCNTAVLQLNCGPRRVIKVAHAFYGRRDKDVCPDPLLRDGSTDLTTCSIQATDLVADICDGEEACRVSACNSVFSDPCVDTYKYLEVDYQCVDEDDVDEEVRCGEHTTTRAPTTTTERRTTTTERPTTTTERRTTTTERPTTTTERRTTTTERRTTTTERPTTTTERRTTTTERPTTTTERRTTTTERRTTTTERRTTTTERPTTTTERRTTTTERPTTTTERRTTTTDRPTTTTKRRTKTTDRPTTTTERPTTTTERRTTTTERPTTTTKRRTKTTDRPTTTTERPTTTTERRTTTTERPTTTTERRTTTTERPTTTTDRPTTTTERRTTTTERRTTTTPGGDVCGDLTATRDFLGNLIFCGQSGHACPGGSFCGSRDYCCDRAEPSTTITERRTTTTERPTTTTERRTTTTERPTTTTERRTTTTERPTTTTDRPTTTTERRTTTTERRTTTTPGGDVCGDLTATRDFLGSLIFCGQSGHACPGGSFCGSRDYCCDRAEPSTTTTERQTTTAERRTTTTAPGTRTETRTETKMETTRARTTTAPRTTATATATATHTRTRTEATTTVPATHTRTRTEATTTATATRTATRTRTDAASTTTPMSRIHYVTITFPDIDFFSVFTHPSSARALEFAGAVWERLVEEDVAGPKEIRTIDVSLGSNGIDVIVGAINADAADRIERYVGARAFCMPVSEVQIVLCTSGAHRQLTTTRDTRATTTGTSARRWTTTTTVRISNGERVGADNSNGGNGGNGDSGSTGDGSGFKFSTTTSIILGVGTLIIAIAVIAVLVVRRQAKRREALRSEQFAFSDHRRRKSSITAFAQALHSMSATDVSTPPAYASPQHSAPPSSTAPTEVEVARINTAHAHHAYHHADPSSDASSATYDRATYERASSAGYDPMAQSTTAGGIRLLPGRSTHGDDAVVAGYTAASASGDYDIASNHYGYSSTRYDNADPYAVAEPDMTAPEQAHILSRQRRLSRGNLLSPRTNALYTRNAPEIVAASNVTRANAPPPPPFPLHESKRKKRVVISADVRDNVPLGAPAKPPRSRTSMDESSTDDADVDAEMQRLHLGAGRRSEEHELKSILSRARAATPTSAQLRHRTPTPSLDV</sequence>
<feature type="compositionally biased region" description="Low complexity" evidence="7">
    <location>
        <begin position="1901"/>
        <end position="1923"/>
    </location>
</feature>
<feature type="disulfide bond" evidence="6">
    <location>
        <begin position="465"/>
        <end position="474"/>
    </location>
</feature>
<dbReference type="FunFam" id="2.10.25.10:FF:000012">
    <property type="entry name" value="Delta-like protein"/>
    <property type="match status" value="12"/>
</dbReference>
<feature type="domain" description="EGF-like" evidence="10">
    <location>
        <begin position="384"/>
        <end position="422"/>
    </location>
</feature>
<feature type="compositionally biased region" description="Basic and acidic residues" evidence="7">
    <location>
        <begin position="1541"/>
        <end position="1554"/>
    </location>
</feature>
<feature type="domain" description="EGF-like" evidence="10">
    <location>
        <begin position="288"/>
        <end position="326"/>
    </location>
</feature>
<evidence type="ECO:0000256" key="6">
    <source>
        <dbReference type="PROSITE-ProRule" id="PRU00076"/>
    </source>
</evidence>
<feature type="disulfide bond" evidence="6">
    <location>
        <begin position="1029"/>
        <end position="1046"/>
    </location>
</feature>
<feature type="disulfide bond" evidence="6">
    <location>
        <begin position="870"/>
        <end position="887"/>
    </location>
</feature>
<feature type="domain" description="EGF-like" evidence="10">
    <location>
        <begin position="755"/>
        <end position="793"/>
    </location>
</feature>
<dbReference type="GO" id="GO:0007219">
    <property type="term" value="P:Notch signaling pathway"/>
    <property type="evidence" value="ECO:0007669"/>
    <property type="project" value="TreeGrafter"/>
</dbReference>
<feature type="domain" description="EGF-like" evidence="10">
    <location>
        <begin position="543"/>
        <end position="581"/>
    </location>
</feature>
<dbReference type="GeneID" id="16076649"/>
<dbReference type="PROSITE" id="PS50228">
    <property type="entry name" value="SUEL_LECTIN"/>
    <property type="match status" value="1"/>
</dbReference>
<protein>
    <submittedName>
        <fullName evidence="12">Fibropellin Ia</fullName>
    </submittedName>
</protein>
<feature type="region of interest" description="Disordered" evidence="7">
    <location>
        <begin position="2230"/>
        <end position="2251"/>
    </location>
</feature>
<feature type="disulfide bond" evidence="6">
    <location>
        <begin position="1319"/>
        <end position="1328"/>
    </location>
</feature>
<feature type="region of interest" description="Disordered" evidence="7">
    <location>
        <begin position="1789"/>
        <end position="1858"/>
    </location>
</feature>
<feature type="disulfide bond" evidence="6">
    <location>
        <begin position="499"/>
        <end position="516"/>
    </location>
</feature>
<feature type="compositionally biased region" description="Basic and acidic residues" evidence="7">
    <location>
        <begin position="1924"/>
        <end position="1936"/>
    </location>
</feature>
<dbReference type="SMART" id="SM00181">
    <property type="entry name" value="EGF"/>
    <property type="match status" value="20"/>
</dbReference>
<dbReference type="Pfam" id="PF02140">
    <property type="entry name" value="SUEL_Lectin"/>
    <property type="match status" value="1"/>
</dbReference>
<evidence type="ECO:0000256" key="9">
    <source>
        <dbReference type="SAM" id="SignalP"/>
    </source>
</evidence>
<feature type="region of interest" description="Disordered" evidence="7">
    <location>
        <begin position="2265"/>
        <end position="2285"/>
    </location>
</feature>
<evidence type="ECO:0000313" key="13">
    <source>
        <dbReference type="Proteomes" id="UP000007799"/>
    </source>
</evidence>
<feature type="disulfide bond" evidence="6">
    <location>
        <begin position="889"/>
        <end position="898"/>
    </location>
</feature>
<feature type="region of interest" description="Disordered" evidence="7">
    <location>
        <begin position="2428"/>
        <end position="2508"/>
    </location>
</feature>
<feature type="disulfide bond" evidence="6">
    <location>
        <begin position="976"/>
        <end position="993"/>
    </location>
</feature>
<accession>F2U2N8</accession>
<dbReference type="CDD" id="cd00054">
    <property type="entry name" value="EGF_CA"/>
    <property type="match status" value="19"/>
</dbReference>
<feature type="domain" description="EGF-like" evidence="10">
    <location>
        <begin position="1292"/>
        <end position="1329"/>
    </location>
</feature>
<feature type="domain" description="EGF-like" evidence="10">
    <location>
        <begin position="1073"/>
        <end position="1111"/>
    </location>
</feature>
<dbReference type="GO" id="GO:0005112">
    <property type="term" value="F:Notch binding"/>
    <property type="evidence" value="ECO:0007669"/>
    <property type="project" value="TreeGrafter"/>
</dbReference>
<dbReference type="InParanoid" id="F2U2N8"/>
<dbReference type="GO" id="GO:0005509">
    <property type="term" value="F:calcium ion binding"/>
    <property type="evidence" value="ECO:0007669"/>
    <property type="project" value="InterPro"/>
</dbReference>
<feature type="disulfide bond" evidence="6">
    <location>
        <begin position="605"/>
        <end position="622"/>
    </location>
</feature>
<keyword evidence="13" id="KW-1185">Reference proteome</keyword>
<feature type="disulfide bond" evidence="6">
    <location>
        <begin position="1101"/>
        <end position="1110"/>
    </location>
</feature>
<feature type="disulfide bond" evidence="6">
    <location>
        <begin position="1207"/>
        <end position="1216"/>
    </location>
</feature>
<dbReference type="eggNOG" id="KOG1217">
    <property type="taxonomic scope" value="Eukaryota"/>
</dbReference>
<feature type="signal peptide" evidence="9">
    <location>
        <begin position="1"/>
        <end position="24"/>
    </location>
</feature>
<feature type="region of interest" description="Disordered" evidence="7">
    <location>
        <begin position="354"/>
        <end position="378"/>
    </location>
</feature>
<dbReference type="PROSITE" id="PS00022">
    <property type="entry name" value="EGF_1"/>
    <property type="match status" value="20"/>
</dbReference>
<feature type="domain" description="EGF-like" evidence="10">
    <location>
        <begin position="914"/>
        <end position="952"/>
    </location>
</feature>
<comment type="caution">
    <text evidence="6">Lacks conserved residue(s) required for the propagation of feature annotation.</text>
</comment>
<feature type="compositionally biased region" description="Basic and acidic residues" evidence="7">
    <location>
        <begin position="1838"/>
        <end position="1849"/>
    </location>
</feature>
<evidence type="ECO:0000256" key="3">
    <source>
        <dbReference type="ARBA" id="ARBA00022737"/>
    </source>
</evidence>
<feature type="disulfide bond" evidence="6">
    <location>
        <begin position="1082"/>
        <end position="1099"/>
    </location>
</feature>
<keyword evidence="1 6" id="KW-0245">EGF-like domain</keyword>
<proteinExistence type="predicted"/>
<feature type="disulfide bond" evidence="6">
    <location>
        <begin position="1241"/>
        <end position="1258"/>
    </location>
</feature>
<feature type="domain" description="SUEL-type lectin" evidence="11">
    <location>
        <begin position="1398"/>
        <end position="1489"/>
    </location>
</feature>
<dbReference type="Pfam" id="PF00008">
    <property type="entry name" value="EGF"/>
    <property type="match status" value="20"/>
</dbReference>
<dbReference type="SUPFAM" id="SSF57997">
    <property type="entry name" value="Tropomyosin"/>
    <property type="match status" value="1"/>
</dbReference>
<evidence type="ECO:0000256" key="7">
    <source>
        <dbReference type="SAM" id="MobiDB-lite"/>
    </source>
</evidence>
<name>F2U2N8_SALR5</name>
<dbReference type="Proteomes" id="UP000007799">
    <property type="component" value="Unassembled WGS sequence"/>
</dbReference>
<feature type="disulfide bond" evidence="6">
    <location>
        <begin position="297"/>
        <end position="314"/>
    </location>
</feature>
<feature type="region of interest" description="Disordered" evidence="7">
    <location>
        <begin position="1499"/>
        <end position="1742"/>
    </location>
</feature>
<feature type="compositionally biased region" description="Gly residues" evidence="7">
    <location>
        <begin position="2145"/>
        <end position="2156"/>
    </location>
</feature>
<organism evidence="13">
    <name type="scientific">Salpingoeca rosetta (strain ATCC 50818 / BSB-021)</name>
    <dbReference type="NCBI Taxonomy" id="946362"/>
    <lineage>
        <taxon>Eukaryota</taxon>
        <taxon>Choanoflagellata</taxon>
        <taxon>Craspedida</taxon>
        <taxon>Salpingoecidae</taxon>
        <taxon>Salpingoeca</taxon>
    </lineage>
</organism>
<evidence type="ECO:0000259" key="11">
    <source>
        <dbReference type="PROSITE" id="PS50228"/>
    </source>
</evidence>
<keyword evidence="5" id="KW-0325">Glycoprotein</keyword>
<dbReference type="RefSeq" id="XP_004996065.1">
    <property type="nucleotide sequence ID" value="XM_004996008.1"/>
</dbReference>
<feature type="disulfide bond" evidence="6">
    <location>
        <begin position="817"/>
        <end position="834"/>
    </location>
</feature>
<feature type="disulfide bond" evidence="6">
    <location>
        <begin position="658"/>
        <end position="675"/>
    </location>
</feature>
<feature type="region of interest" description="Disordered" evidence="7">
    <location>
        <begin position="2402"/>
        <end position="2421"/>
    </location>
</feature>
<feature type="disulfide bond" evidence="6">
    <location>
        <begin position="276"/>
        <end position="285"/>
    </location>
</feature>
<feature type="domain" description="EGF-like" evidence="10">
    <location>
        <begin position="1179"/>
        <end position="1217"/>
    </location>
</feature>
<feature type="region of interest" description="Disordered" evidence="7">
    <location>
        <begin position="1899"/>
        <end position="1997"/>
    </location>
</feature>
<dbReference type="PANTHER" id="PTHR12916:SF9">
    <property type="entry name" value="NEUROGENIC LOCUS NOTCH HOMOLOG PROTEIN 1-RELATED"/>
    <property type="match status" value="1"/>
</dbReference>
<feature type="compositionally biased region" description="Low complexity" evidence="7">
    <location>
        <begin position="1824"/>
        <end position="1837"/>
    </location>
</feature>
<evidence type="ECO:0000256" key="5">
    <source>
        <dbReference type="ARBA" id="ARBA00023180"/>
    </source>
</evidence>
<feature type="region of interest" description="Disordered" evidence="7">
    <location>
        <begin position="2132"/>
        <end position="2156"/>
    </location>
</feature>
<dbReference type="InterPro" id="IPR006150">
    <property type="entry name" value="Cys_repeat_1"/>
</dbReference>
<feature type="compositionally biased region" description="Basic and acidic residues" evidence="7">
    <location>
        <begin position="1723"/>
        <end position="1734"/>
    </location>
</feature>
<keyword evidence="4 6" id="KW-1015">Disulfide bond</keyword>
<feature type="region of interest" description="Disordered" evidence="7">
    <location>
        <begin position="1337"/>
        <end position="1372"/>
    </location>
</feature>
<evidence type="ECO:0000256" key="8">
    <source>
        <dbReference type="SAM" id="Phobius"/>
    </source>
</evidence>
<feature type="disulfide bond" evidence="6">
    <location>
        <begin position="923"/>
        <end position="940"/>
    </location>
</feature>
<feature type="disulfide bond" evidence="6">
    <location>
        <begin position="316"/>
        <end position="325"/>
    </location>
</feature>
<keyword evidence="3" id="KW-0677">Repeat</keyword>
<keyword evidence="8" id="KW-1133">Transmembrane helix</keyword>
<dbReference type="KEGG" id="sre:PTSG_02568"/>
<evidence type="ECO:0000256" key="1">
    <source>
        <dbReference type="ARBA" id="ARBA00022536"/>
    </source>
</evidence>
<feature type="disulfide bond" evidence="6">
    <location>
        <begin position="518"/>
        <end position="527"/>
    </location>
</feature>
<feature type="domain" description="EGF-like" evidence="10">
    <location>
        <begin position="808"/>
        <end position="846"/>
    </location>
</feature>
<feature type="domain" description="EGF-like" evidence="10">
    <location>
        <begin position="861"/>
        <end position="899"/>
    </location>
</feature>
<reference evidence="12" key="1">
    <citation type="submission" date="2009-08" db="EMBL/GenBank/DDBJ databases">
        <title>Annotation of Salpingoeca rosetta.</title>
        <authorList>
            <consortium name="The Broad Institute Genome Sequencing Platform"/>
            <person name="Russ C."/>
            <person name="Cuomo C."/>
            <person name="Burger G."/>
            <person name="Gray M.W."/>
            <person name="Holland P.W.H."/>
            <person name="King N."/>
            <person name="Lang F.B.F."/>
            <person name="Roger A.J."/>
            <person name="Ruiz-Trillo I."/>
            <person name="Young S.K."/>
            <person name="Zeng Q."/>
            <person name="Gargeya S."/>
            <person name="Alvarado L."/>
            <person name="Berlin A."/>
            <person name="Chapman S.B."/>
            <person name="Chen Z."/>
            <person name="Freedman E."/>
            <person name="Gellesch M."/>
            <person name="Goldberg J."/>
            <person name="Griggs A."/>
            <person name="Gujja S."/>
            <person name="Heilman E."/>
            <person name="Heiman D."/>
            <person name="Howarth C."/>
            <person name="Mehta T."/>
            <person name="Neiman D."/>
            <person name="Pearson M."/>
            <person name="Roberts A."/>
            <person name="Saif S."/>
            <person name="Shea T."/>
            <person name="Shenoy N."/>
            <person name="Sisk P."/>
            <person name="Stolte C."/>
            <person name="Sykes S."/>
            <person name="White J."/>
            <person name="Yandava C."/>
            <person name="Haas B."/>
            <person name="Nusbaum C."/>
            <person name="Birren B."/>
        </authorList>
    </citation>
    <scope>NUCLEOTIDE SEQUENCE [LARGE SCALE GENOMIC DNA]</scope>
    <source>
        <strain evidence="12">ATCC 50818</strain>
    </source>
</reference>
<dbReference type="OMA" id="ERCEINR"/>
<feature type="disulfide bond" evidence="6">
    <location>
        <begin position="1188"/>
        <end position="1205"/>
    </location>
</feature>
<dbReference type="EMBL" id="GL832960">
    <property type="protein sequence ID" value="EGD81882.1"/>
    <property type="molecule type" value="Genomic_DNA"/>
</dbReference>